<keyword evidence="4 5" id="KW-0234">DNA repair</keyword>
<keyword evidence="9" id="KW-1185">Reference proteome</keyword>
<evidence type="ECO:0000256" key="1">
    <source>
        <dbReference type="ARBA" id="ARBA00006082"/>
    </source>
</evidence>
<comment type="similarity">
    <text evidence="1 5">Belongs to the DNA mismatch repair MutL/HexB family.</text>
</comment>
<dbReference type="InterPro" id="IPR002099">
    <property type="entry name" value="MutL/Mlh/PMS"/>
</dbReference>
<reference evidence="9" key="1">
    <citation type="journal article" date="2019" name="Int. J. Syst. Evol. Microbiol.">
        <title>The Global Catalogue of Microorganisms (GCM) 10K type strain sequencing project: providing services to taxonomists for standard genome sequencing and annotation.</title>
        <authorList>
            <consortium name="The Broad Institute Genomics Platform"/>
            <consortium name="The Broad Institute Genome Sequencing Center for Infectious Disease"/>
            <person name="Wu L."/>
            <person name="Ma J."/>
        </authorList>
    </citation>
    <scope>NUCLEOTIDE SEQUENCE [LARGE SCALE GENOMIC DNA]</scope>
    <source>
        <strain evidence="9">CECT 8979</strain>
    </source>
</reference>
<dbReference type="Pfam" id="PF13589">
    <property type="entry name" value="HATPase_c_3"/>
    <property type="match status" value="1"/>
</dbReference>
<evidence type="ECO:0000256" key="4">
    <source>
        <dbReference type="ARBA" id="ARBA00023204"/>
    </source>
</evidence>
<dbReference type="InterPro" id="IPR013507">
    <property type="entry name" value="DNA_mismatch_S5_2-like"/>
</dbReference>
<dbReference type="Pfam" id="PF01119">
    <property type="entry name" value="DNA_mis_repair"/>
    <property type="match status" value="1"/>
</dbReference>
<dbReference type="InterPro" id="IPR020667">
    <property type="entry name" value="DNA_mismatch_repair_MutL"/>
</dbReference>
<comment type="caution">
    <text evidence="8">The sequence shown here is derived from an EMBL/GenBank/DDBJ whole genome shotgun (WGS) entry which is preliminary data.</text>
</comment>
<dbReference type="Gene3D" id="3.30.1370.100">
    <property type="entry name" value="MutL, C-terminal domain, regulatory subdomain"/>
    <property type="match status" value="1"/>
</dbReference>
<keyword evidence="3 5" id="KW-0227">DNA damage</keyword>
<dbReference type="EMBL" id="JBHSAT010000023">
    <property type="protein sequence ID" value="MFC3878211.1"/>
    <property type="molecule type" value="Genomic_DNA"/>
</dbReference>
<evidence type="ECO:0000256" key="3">
    <source>
        <dbReference type="ARBA" id="ARBA00022763"/>
    </source>
</evidence>
<dbReference type="PANTHER" id="PTHR10073:SF12">
    <property type="entry name" value="DNA MISMATCH REPAIR PROTEIN MLH1"/>
    <property type="match status" value="1"/>
</dbReference>
<dbReference type="CDD" id="cd00782">
    <property type="entry name" value="MutL_Trans"/>
    <property type="match status" value="1"/>
</dbReference>
<dbReference type="HAMAP" id="MF_00149">
    <property type="entry name" value="DNA_mis_repair"/>
    <property type="match status" value="1"/>
</dbReference>
<proteinExistence type="inferred from homology"/>
<feature type="domain" description="MutL C-terminal dimerisation" evidence="6">
    <location>
        <begin position="439"/>
        <end position="581"/>
    </location>
</feature>
<dbReference type="NCBIfam" id="TIGR00585">
    <property type="entry name" value="mutl"/>
    <property type="match status" value="1"/>
</dbReference>
<dbReference type="Gene3D" id="3.30.565.10">
    <property type="entry name" value="Histidine kinase-like ATPase, C-terminal domain"/>
    <property type="match status" value="1"/>
</dbReference>
<evidence type="ECO:0000313" key="9">
    <source>
        <dbReference type="Proteomes" id="UP001595812"/>
    </source>
</evidence>
<dbReference type="InterPro" id="IPR037198">
    <property type="entry name" value="MutL_C_sf"/>
</dbReference>
<dbReference type="InterPro" id="IPR014790">
    <property type="entry name" value="MutL_C"/>
</dbReference>
<evidence type="ECO:0000259" key="7">
    <source>
        <dbReference type="SMART" id="SM01340"/>
    </source>
</evidence>
<gene>
    <name evidence="5 8" type="primary">mutL</name>
    <name evidence="8" type="ORF">ACFOSX_13310</name>
</gene>
<accession>A0ABV8AN30</accession>
<comment type="function">
    <text evidence="5">This protein is involved in the repair of mismatches in DNA. It is required for dam-dependent methyl-directed DNA mismatch repair. May act as a 'molecular matchmaker', a protein that promotes the formation of a stable complex between two or more DNA-binding proteins in an ATP-dependent manner without itself being part of a final effector complex.</text>
</comment>
<dbReference type="Gene3D" id="3.30.1540.20">
    <property type="entry name" value="MutL, C-terminal domain, dimerisation subdomain"/>
    <property type="match status" value="1"/>
</dbReference>
<dbReference type="InterPro" id="IPR014762">
    <property type="entry name" value="DNA_mismatch_repair_CS"/>
</dbReference>
<dbReference type="SUPFAM" id="SSF55874">
    <property type="entry name" value="ATPase domain of HSP90 chaperone/DNA topoisomerase II/histidine kinase"/>
    <property type="match status" value="1"/>
</dbReference>
<dbReference type="Pfam" id="PF08676">
    <property type="entry name" value="MutL_C"/>
    <property type="match status" value="1"/>
</dbReference>
<dbReference type="InterPro" id="IPR014721">
    <property type="entry name" value="Ribsml_uS5_D2-typ_fold_subgr"/>
</dbReference>
<dbReference type="RefSeq" id="WP_386102137.1">
    <property type="nucleotide sequence ID" value="NZ_JBHSAT010000023.1"/>
</dbReference>
<dbReference type="InterPro" id="IPR042121">
    <property type="entry name" value="MutL_C_regsub"/>
</dbReference>
<dbReference type="InterPro" id="IPR020568">
    <property type="entry name" value="Ribosomal_Su5_D2-typ_SF"/>
</dbReference>
<evidence type="ECO:0000313" key="8">
    <source>
        <dbReference type="EMBL" id="MFC3878211.1"/>
    </source>
</evidence>
<name>A0ABV8AN30_9FLAO</name>
<dbReference type="SMART" id="SM01340">
    <property type="entry name" value="DNA_mis_repair"/>
    <property type="match status" value="1"/>
</dbReference>
<protein>
    <recommendedName>
        <fullName evidence="2 5">DNA mismatch repair protein MutL</fullName>
    </recommendedName>
</protein>
<dbReference type="Gene3D" id="3.30.230.10">
    <property type="match status" value="1"/>
</dbReference>
<dbReference type="SUPFAM" id="SSF118116">
    <property type="entry name" value="DNA mismatch repair protein MutL"/>
    <property type="match status" value="1"/>
</dbReference>
<keyword evidence="8" id="KW-0540">Nuclease</keyword>
<dbReference type="InterPro" id="IPR038973">
    <property type="entry name" value="MutL/Mlh/Pms-like"/>
</dbReference>
<dbReference type="CDD" id="cd16926">
    <property type="entry name" value="HATPase_MutL-MLH-PMS-like"/>
    <property type="match status" value="1"/>
</dbReference>
<evidence type="ECO:0000259" key="6">
    <source>
        <dbReference type="SMART" id="SM00853"/>
    </source>
</evidence>
<dbReference type="PANTHER" id="PTHR10073">
    <property type="entry name" value="DNA MISMATCH REPAIR PROTEIN MLH, PMS, MUTL"/>
    <property type="match status" value="1"/>
</dbReference>
<dbReference type="Proteomes" id="UP001595812">
    <property type="component" value="Unassembled WGS sequence"/>
</dbReference>
<feature type="domain" description="DNA mismatch repair protein S5" evidence="7">
    <location>
        <begin position="209"/>
        <end position="327"/>
    </location>
</feature>
<sequence length="623" mass="69601">MTDIIQLLPDHVANQIAAGEVVQRPASVVKELLENAIDADATDISMILKDAGKTLVQVIDNGKGMSATDARLSFERHATSKIKSAEDLFQLNTKGFRGEALASIAAIAHVELKTKRETDELGTEICIEGSEVKSQEVVVTPKGTSVAVKNLFFNIPARRNFLKSDTVELRHITDEFHRVALAHPNIAFAMYHNGSELFNLPVSNYRQRVVNIFGNKTNEKLVPVDEETEVLVVSGFIGKPEYSRKTKSEQFFFVNDRFIKSPYLNHAINSAFEGLLKDGYHPSYFLNLKVDPKTIDINIHPTKTEIKFDDEHTLYAILRSAVKHSLGQFNIAPVLDFDSNANLDTPYNYKNKQGQMPKIEVDRSFNPFRDETAKSSGGGSETMTAPTYKKETAPHWESLYVGLESQGNKNLVDFESLSFESDSTNQEIFKSDAIETEKTTFQLRQKYIVSTLKSGMLVVDQNKAHQRILYEDYLKHLTLKEATTQQLLFPLELHFSTSELGIVKQLQSDLESTGFAFSEFKEDAVVVTGVPVGVPDSEVSIVLEQLISDVENDVPDQNFSSSDLLAKSLAKTLAIKNGQTLSQEAQQDLLDRLFACKEPSVTPNNRSTFVTLGIEDIDKKFML</sequence>
<dbReference type="InterPro" id="IPR042120">
    <property type="entry name" value="MutL_C_dimsub"/>
</dbReference>
<keyword evidence="8" id="KW-0378">Hydrolase</keyword>
<keyword evidence="8" id="KW-0255">Endonuclease</keyword>
<organism evidence="8 9">
    <name type="scientific">Winogradskyella maritima</name>
    <dbReference type="NCBI Taxonomy" id="1517766"/>
    <lineage>
        <taxon>Bacteria</taxon>
        <taxon>Pseudomonadati</taxon>
        <taxon>Bacteroidota</taxon>
        <taxon>Flavobacteriia</taxon>
        <taxon>Flavobacteriales</taxon>
        <taxon>Flavobacteriaceae</taxon>
        <taxon>Winogradskyella</taxon>
    </lineage>
</organism>
<dbReference type="InterPro" id="IPR036890">
    <property type="entry name" value="HATPase_C_sf"/>
</dbReference>
<dbReference type="SUPFAM" id="SSF54211">
    <property type="entry name" value="Ribosomal protein S5 domain 2-like"/>
    <property type="match status" value="1"/>
</dbReference>
<evidence type="ECO:0000256" key="5">
    <source>
        <dbReference type="HAMAP-Rule" id="MF_00149"/>
    </source>
</evidence>
<evidence type="ECO:0000256" key="2">
    <source>
        <dbReference type="ARBA" id="ARBA00021975"/>
    </source>
</evidence>
<dbReference type="GO" id="GO:0004519">
    <property type="term" value="F:endonuclease activity"/>
    <property type="evidence" value="ECO:0007669"/>
    <property type="project" value="UniProtKB-KW"/>
</dbReference>
<dbReference type="PROSITE" id="PS00058">
    <property type="entry name" value="DNA_MISMATCH_REPAIR_1"/>
    <property type="match status" value="1"/>
</dbReference>
<dbReference type="SMART" id="SM00853">
    <property type="entry name" value="MutL_C"/>
    <property type="match status" value="1"/>
</dbReference>